<evidence type="ECO:0000313" key="5">
    <source>
        <dbReference type="EMBL" id="CEM36862.1"/>
    </source>
</evidence>
<evidence type="ECO:0000256" key="1">
    <source>
        <dbReference type="ARBA" id="ARBA00005429"/>
    </source>
</evidence>
<organism evidence="5 6">
    <name type="scientific">Vitrella brassicaformis (strain CCMP3155)</name>
    <dbReference type="NCBI Taxonomy" id="1169540"/>
    <lineage>
        <taxon>Eukaryota</taxon>
        <taxon>Sar</taxon>
        <taxon>Alveolata</taxon>
        <taxon>Colpodellida</taxon>
        <taxon>Vitrellaceae</taxon>
        <taxon>Vitrella</taxon>
    </lineage>
</organism>
<comment type="similarity">
    <text evidence="1">Belongs to the TRAFAC class dynamin-like GTPase superfamily. IRG family.</text>
</comment>
<keyword evidence="6" id="KW-1185">Reference proteome</keyword>
<reference evidence="5 6" key="1">
    <citation type="submission" date="2014-11" db="EMBL/GenBank/DDBJ databases">
        <authorList>
            <person name="Zhu J."/>
            <person name="Qi W."/>
            <person name="Song R."/>
        </authorList>
    </citation>
    <scope>NUCLEOTIDE SEQUENCE [LARGE SCALE GENOMIC DNA]</scope>
</reference>
<sequence length="374" mass="42139">MPRMPSLQQRLKSSRCTNAQLRSDLQSKDQQLQQSQAAQQGLEQQLHSTRLQGQNQLMDLMLKHQNQMNDLNRSHNEDLRQQLSKKQEAELAERTRVHEEELRLFREKAEAEKKAAEAAAAKAALKEDREKTRKLLEEYPPPQHMKDAIKSYPNAQFIGVNGVNGTAKTTTVNTILGKAVAPVSSNGEGNTVSNYHECPAGHPLHPAVFIDHPGGCSDEYNEREYGRKTGSRYGDGQIITMSDRPRSLDNKLRAEAARHNIPVFFVRTKMDITVNAMARDTIPKTPKAAFEEVRKYYREMGLPPNRTYLISGWYTQDIQDKTDFRVADFYRLMDDLKEALDNNVSADARRRLRESESAASSSSSASSASSSSSS</sequence>
<feature type="compositionally biased region" description="Low complexity" evidence="3">
    <location>
        <begin position="357"/>
        <end position="374"/>
    </location>
</feature>
<dbReference type="CDD" id="cd00882">
    <property type="entry name" value="Ras_like_GTPase"/>
    <property type="match status" value="1"/>
</dbReference>
<evidence type="ECO:0000256" key="3">
    <source>
        <dbReference type="SAM" id="MobiDB-lite"/>
    </source>
</evidence>
<feature type="compositionally biased region" description="Basic and acidic residues" evidence="3">
    <location>
        <begin position="347"/>
        <end position="356"/>
    </location>
</feature>
<proteinExistence type="inferred from homology"/>
<dbReference type="EMBL" id="CDMY01000908">
    <property type="protein sequence ID" value="CEM36862.1"/>
    <property type="molecule type" value="Genomic_DNA"/>
</dbReference>
<evidence type="ECO:0000256" key="2">
    <source>
        <dbReference type="SAM" id="Coils"/>
    </source>
</evidence>
<feature type="domain" description="IRG-type G" evidence="4">
    <location>
        <begin position="154"/>
        <end position="339"/>
    </location>
</feature>
<dbReference type="InterPro" id="IPR030385">
    <property type="entry name" value="G_IRG_dom"/>
</dbReference>
<dbReference type="VEuPathDB" id="CryptoDB:Vbra_3467"/>
<protein>
    <recommendedName>
        <fullName evidence="4">IRG-type G domain-containing protein</fullName>
    </recommendedName>
</protein>
<dbReference type="SUPFAM" id="SSF52540">
    <property type="entry name" value="P-loop containing nucleoside triphosphate hydrolases"/>
    <property type="match status" value="1"/>
</dbReference>
<feature type="region of interest" description="Disordered" evidence="3">
    <location>
        <begin position="344"/>
        <end position="374"/>
    </location>
</feature>
<dbReference type="AlphaFoldDB" id="A0A0G4GZZ3"/>
<accession>A0A0G4GZZ3</accession>
<dbReference type="Proteomes" id="UP000041254">
    <property type="component" value="Unassembled WGS sequence"/>
</dbReference>
<feature type="coiled-coil region" evidence="2">
    <location>
        <begin position="99"/>
        <end position="138"/>
    </location>
</feature>
<dbReference type="InterPro" id="IPR027417">
    <property type="entry name" value="P-loop_NTPase"/>
</dbReference>
<evidence type="ECO:0000313" key="6">
    <source>
        <dbReference type="Proteomes" id="UP000041254"/>
    </source>
</evidence>
<dbReference type="OrthoDB" id="422720at2759"/>
<feature type="coiled-coil region" evidence="2">
    <location>
        <begin position="18"/>
        <end position="45"/>
    </location>
</feature>
<keyword evidence="2" id="KW-0175">Coiled coil</keyword>
<dbReference type="PROSITE" id="PS51716">
    <property type="entry name" value="G_IRG"/>
    <property type="match status" value="1"/>
</dbReference>
<evidence type="ECO:0000259" key="4">
    <source>
        <dbReference type="PROSITE" id="PS51716"/>
    </source>
</evidence>
<dbReference type="GO" id="GO:0005525">
    <property type="term" value="F:GTP binding"/>
    <property type="evidence" value="ECO:0007669"/>
    <property type="project" value="InterPro"/>
</dbReference>
<name>A0A0G4GZZ3_VITBC</name>
<dbReference type="InParanoid" id="A0A0G4GZZ3"/>
<gene>
    <name evidence="5" type="ORF">Vbra_3467</name>
</gene>
<dbReference type="Gene3D" id="3.40.50.300">
    <property type="entry name" value="P-loop containing nucleotide triphosphate hydrolases"/>
    <property type="match status" value="1"/>
</dbReference>